<sequence>MATTTPQSLGALASQRAPPANPPFLGPSTIPRRPALHRAPPVSASPEEQWCRDIGEADIGPALDKNLDAVPRAQKPIAAVYSPAWGERIYVQDAGCASMILEIAQTESGWKVADRIEAADAAPATRLSAVTCPRGGGTHLFYVTQQGPIQIMVWTEEHRWSAGPLMGKKAPKISPSSWPSVLHSANHMNFTINICELSFTFASGKWTYSPIVTADRGTPMATTCYAALDTTAYHIYYQARGVLWERRSEAGDTTISEPSRYPRQPYSALSVVSWFAGSANTQTLVLSGPHWLVRDGAQMAALQTGNGVKIRIYTALSHVALGQMAFGIKIKPKMHIIYPGL</sequence>
<name>A0ABQ0G4L2_9PEZI</name>
<proteinExistence type="predicted"/>
<dbReference type="Proteomes" id="UP001628179">
    <property type="component" value="Unassembled WGS sequence"/>
</dbReference>
<dbReference type="SUPFAM" id="SSF89372">
    <property type="entry name" value="Fucose-specific lectin"/>
    <property type="match status" value="1"/>
</dbReference>
<feature type="region of interest" description="Disordered" evidence="1">
    <location>
        <begin position="1"/>
        <end position="48"/>
    </location>
</feature>
<evidence type="ECO:0000313" key="3">
    <source>
        <dbReference type="Proteomes" id="UP001628179"/>
    </source>
</evidence>
<dbReference type="RefSeq" id="XP_070914439.1">
    <property type="nucleotide sequence ID" value="XM_071058338.1"/>
</dbReference>
<organism evidence="2 3">
    <name type="scientific">Madurella fahalii</name>
    <dbReference type="NCBI Taxonomy" id="1157608"/>
    <lineage>
        <taxon>Eukaryota</taxon>
        <taxon>Fungi</taxon>
        <taxon>Dikarya</taxon>
        <taxon>Ascomycota</taxon>
        <taxon>Pezizomycotina</taxon>
        <taxon>Sordariomycetes</taxon>
        <taxon>Sordariomycetidae</taxon>
        <taxon>Sordariales</taxon>
        <taxon>Sordariales incertae sedis</taxon>
        <taxon>Madurella</taxon>
    </lineage>
</organism>
<protein>
    <recommendedName>
        <fullName evidence="4">Fucose-specific lectin</fullName>
    </recommendedName>
</protein>
<dbReference type="Gene3D" id="2.120.10.70">
    <property type="entry name" value="Fucose-specific lectin"/>
    <property type="match status" value="1"/>
</dbReference>
<gene>
    <name evidence="2" type="ORF">MFIFM68171_02916</name>
</gene>
<evidence type="ECO:0008006" key="4">
    <source>
        <dbReference type="Google" id="ProtNLM"/>
    </source>
</evidence>
<dbReference type="GeneID" id="98173661"/>
<dbReference type="EMBL" id="BAAFSV010000002">
    <property type="protein sequence ID" value="GAB1312706.1"/>
    <property type="molecule type" value="Genomic_DNA"/>
</dbReference>
<keyword evidence="3" id="KW-1185">Reference proteome</keyword>
<accession>A0ABQ0G4L2</accession>
<evidence type="ECO:0000313" key="2">
    <source>
        <dbReference type="EMBL" id="GAB1312706.1"/>
    </source>
</evidence>
<evidence type="ECO:0000256" key="1">
    <source>
        <dbReference type="SAM" id="MobiDB-lite"/>
    </source>
</evidence>
<comment type="caution">
    <text evidence="2">The sequence shown here is derived from an EMBL/GenBank/DDBJ whole genome shotgun (WGS) entry which is preliminary data.</text>
</comment>
<reference evidence="2 3" key="1">
    <citation type="submission" date="2024-09" db="EMBL/GenBank/DDBJ databases">
        <title>Itraconazole resistance in Madurella fahalii resulting from another homologue of gene encoding cytochrome P450 14-alpha sterol demethylase (CYP51).</title>
        <authorList>
            <person name="Yoshioka I."/>
            <person name="Fahal A.H."/>
            <person name="Kaneko S."/>
            <person name="Yaguchi T."/>
        </authorList>
    </citation>
    <scope>NUCLEOTIDE SEQUENCE [LARGE SCALE GENOMIC DNA]</scope>
    <source>
        <strain evidence="2 3">IFM 68171</strain>
    </source>
</reference>